<dbReference type="HOGENOM" id="CLU_540649_0_0_6"/>
<dbReference type="EMBL" id="CP000931">
    <property type="protein sequence ID" value="ABZ78592.1"/>
    <property type="molecule type" value="Genomic_DNA"/>
</dbReference>
<dbReference type="NCBIfam" id="NF047389">
    <property type="entry name" value="ATPase_Sll1717"/>
    <property type="match status" value="1"/>
</dbReference>
<name>B0TKK6_SHEHH</name>
<dbReference type="STRING" id="458817.Shal_4052"/>
<protein>
    <submittedName>
        <fullName evidence="1">Uncharacterized protein</fullName>
    </submittedName>
</protein>
<organism evidence="1 2">
    <name type="scientific">Shewanella halifaxensis (strain HAW-EB4)</name>
    <dbReference type="NCBI Taxonomy" id="458817"/>
    <lineage>
        <taxon>Bacteria</taxon>
        <taxon>Pseudomonadati</taxon>
        <taxon>Pseudomonadota</taxon>
        <taxon>Gammaproteobacteria</taxon>
        <taxon>Alteromonadales</taxon>
        <taxon>Shewanellaceae</taxon>
        <taxon>Shewanella</taxon>
    </lineage>
</organism>
<dbReference type="eggNOG" id="ENOG5032BY0">
    <property type="taxonomic scope" value="Bacteria"/>
</dbReference>
<dbReference type="Proteomes" id="UP000001317">
    <property type="component" value="Chromosome"/>
</dbReference>
<accession>B0TKK6</accession>
<proteinExistence type="predicted"/>
<evidence type="ECO:0000313" key="2">
    <source>
        <dbReference type="Proteomes" id="UP000001317"/>
    </source>
</evidence>
<keyword evidence="2" id="KW-1185">Reference proteome</keyword>
<reference evidence="1" key="1">
    <citation type="submission" date="2008-01" db="EMBL/GenBank/DDBJ databases">
        <title>Complete sequence of Shewanella halifaxensis HAW-EB4.</title>
        <authorList>
            <consortium name="US DOE Joint Genome Institute"/>
            <person name="Copeland A."/>
            <person name="Lucas S."/>
            <person name="Lapidus A."/>
            <person name="Glavina del Rio T."/>
            <person name="Dalin E."/>
            <person name="Tice H."/>
            <person name="Bruce D."/>
            <person name="Goodwin L."/>
            <person name="Pitluck S."/>
            <person name="Sims D."/>
            <person name="Brettin T."/>
            <person name="Detter J.C."/>
            <person name="Han C."/>
            <person name="Kuske C.R."/>
            <person name="Schmutz J."/>
            <person name="Larimer F."/>
            <person name="Land M."/>
            <person name="Hauser L."/>
            <person name="Kyrpides N."/>
            <person name="Kim E."/>
            <person name="Zhao J.-S."/>
            <person name="Richardson P."/>
        </authorList>
    </citation>
    <scope>NUCLEOTIDE SEQUENCE [LARGE SCALE GENOMIC DNA]</scope>
    <source>
        <strain evidence="1">HAW-EB4</strain>
    </source>
</reference>
<evidence type="ECO:0000313" key="1">
    <source>
        <dbReference type="EMBL" id="ABZ78592.1"/>
    </source>
</evidence>
<dbReference type="AlphaFoldDB" id="B0TKK6"/>
<dbReference type="InterPro" id="IPR059206">
    <property type="entry name" value="Sll1717-like"/>
</dbReference>
<dbReference type="OrthoDB" id="1550553at2"/>
<sequence length="484" mass="56321">MLRLKLNDRSLFGNDAGEDESLEVLNSYFIENDEFDDFYDDEHRLCVVNARKGMGKSTLLSKLDYDLAFKKEYNSPIVIRVTGNSLLGLGDFNGKDSAYLENYWKQIICKEINIHIGKTINFALTSDEMSMVEISELEGMKSKNLIGGLISRIKGKIPVLGSETQGFQPEKLENLLNNYLEENSDKKVWLLVDDIDAKYIDSEDFQYRISSFFSAVRGLCFDVKNLNVRATVRSDVWTNLRHVEDLDKWDQYIVNIVWTKKQMREMLAKKILSYVQRKHPLSLEAKYKYDRDYNKLFQLIFISPIKWAGKEAPVFDAINAFSNHRPRSMGQLCRMASIQAHKSRCKVSLNQFNEVLTKYGQNRRDDLIKEHQHQFPELENLIDSFRAGQKEYTFSELEMILDSKFIKGRDASDIPVIDGKPYCELIDLGHFVYKIGLISKLPDSSQKFTYYTDDPDLFYSQQNRNNDLTWTVHPSYRKYLNING</sequence>
<dbReference type="KEGG" id="shl:Shal_4052"/>
<gene>
    <name evidence="1" type="ordered locus">Shal_4052</name>
</gene>